<keyword evidence="2" id="KW-1185">Reference proteome</keyword>
<name>A0A5C2SMB2_9APHY</name>
<dbReference type="AlphaFoldDB" id="A0A5C2SMB2"/>
<gene>
    <name evidence="1" type="ORF">L227DRAFT_542344</name>
</gene>
<dbReference type="InterPro" id="IPR029044">
    <property type="entry name" value="Nucleotide-diphossugar_trans"/>
</dbReference>
<reference evidence="1" key="1">
    <citation type="journal article" date="2018" name="Genome Biol. Evol.">
        <title>Genomics and development of Lentinus tigrinus, a white-rot wood-decaying mushroom with dimorphic fruiting bodies.</title>
        <authorList>
            <person name="Wu B."/>
            <person name="Xu Z."/>
            <person name="Knudson A."/>
            <person name="Carlson A."/>
            <person name="Chen N."/>
            <person name="Kovaka S."/>
            <person name="LaButti K."/>
            <person name="Lipzen A."/>
            <person name="Pennachio C."/>
            <person name="Riley R."/>
            <person name="Schakwitz W."/>
            <person name="Umezawa K."/>
            <person name="Ohm R.A."/>
            <person name="Grigoriev I.V."/>
            <person name="Nagy L.G."/>
            <person name="Gibbons J."/>
            <person name="Hibbett D."/>
        </authorList>
    </citation>
    <scope>NUCLEOTIDE SEQUENCE [LARGE SCALE GENOMIC DNA]</scope>
    <source>
        <strain evidence="1">ALCF2SS1-6</strain>
    </source>
</reference>
<proteinExistence type="predicted"/>
<accession>A0A5C2SMB2</accession>
<sequence length="796" mass="88844">MLYSILCFCFAVWLTRYAILRLGKRNKFAGQGPIISDNRSTGDGRLGLDTIRLQDSNHNITSTNSSSLTIIFPVTSASIQGLESHLHSLLRPSRTLVEVVLLSPRRYHPQIRKSLRAILSRTDDLDLEFSLAQWLEGTSEGAAVIMAGQRATTDWVLLADAGGFRSLDATTRDYLLLNNPSHRPLPIGPRGVVSNSDGSTCLVPSSLPQQASYLVPPLVLPTFLLPDTLDAKYTREPWIALGDHISRISSDLSGGTVFGSPALSSAWCLHRRHEGLPSAGTHASVSTVEASPDSSQFILQGEIPATELGSFLMVVHEPDLRRIAPIACSNARQGHQVKVIALSNSTDAAPSKTADLEECTSLVTVQPVSLSARTLYWSGGELRPLLAHKVDVLISAVEEDVASWFLAVFAEMHPATDSTPVDIRIPREDLPYCDWMAAVDIGGWKNWHVPQIELSVITDSRPYSLRRLLSSLTNARYFGDALNLRMNVEQTADEETLRLVSDFEWASGETFLHHRVVHGGLMTSVVESWYPQNNDSYGLILEDDVELSPLFYAWVKMSLLRYRYGRPNDRNPNMFGISLYQQKNLELHPEGRHLFDARSSFKSAGLSHPDTPYLSQIPCSWGAVYFPEQWREFHTYLTTRLTSAVLPLSEAVVPEVRSNRWTRSWKKYFIELVYLRGYVMLYPNYADFASLSTNHLEAGSHVKYMPAEAHARKKKLFTVPLMSLPPASAAETRTGLLELPDARLPEWNELPILDLLGTIVDEETLAKRGRERRTQLTGCDGMLTQPHNVRDLLCIH</sequence>
<dbReference type="Gene3D" id="3.90.550.10">
    <property type="entry name" value="Spore Coat Polysaccharide Biosynthesis Protein SpsA, Chain A"/>
    <property type="match status" value="1"/>
</dbReference>
<dbReference type="OrthoDB" id="2020070at2759"/>
<dbReference type="PANTHER" id="PTHR33604">
    <property type="entry name" value="OSJNBA0004B13.7 PROTEIN"/>
    <property type="match status" value="1"/>
</dbReference>
<evidence type="ECO:0008006" key="3">
    <source>
        <dbReference type="Google" id="ProtNLM"/>
    </source>
</evidence>
<dbReference type="PANTHER" id="PTHR33604:SF3">
    <property type="entry name" value="OSJNBA0004B13.7 PROTEIN"/>
    <property type="match status" value="1"/>
</dbReference>
<dbReference type="STRING" id="1328759.A0A5C2SMB2"/>
<dbReference type="Proteomes" id="UP000313359">
    <property type="component" value="Unassembled WGS sequence"/>
</dbReference>
<organism evidence="1 2">
    <name type="scientific">Lentinus tigrinus ALCF2SS1-6</name>
    <dbReference type="NCBI Taxonomy" id="1328759"/>
    <lineage>
        <taxon>Eukaryota</taxon>
        <taxon>Fungi</taxon>
        <taxon>Dikarya</taxon>
        <taxon>Basidiomycota</taxon>
        <taxon>Agaricomycotina</taxon>
        <taxon>Agaricomycetes</taxon>
        <taxon>Polyporales</taxon>
        <taxon>Polyporaceae</taxon>
        <taxon>Lentinus</taxon>
    </lineage>
</organism>
<protein>
    <recommendedName>
        <fullName evidence="3">Glycosyltransferase 2</fullName>
    </recommendedName>
</protein>
<evidence type="ECO:0000313" key="2">
    <source>
        <dbReference type="Proteomes" id="UP000313359"/>
    </source>
</evidence>
<evidence type="ECO:0000313" key="1">
    <source>
        <dbReference type="EMBL" id="RPD64438.1"/>
    </source>
</evidence>
<dbReference type="EMBL" id="ML122254">
    <property type="protein sequence ID" value="RPD64438.1"/>
    <property type="molecule type" value="Genomic_DNA"/>
</dbReference>